<feature type="domain" description="AMP-binding enzyme C-terminal" evidence="6">
    <location>
        <begin position="776"/>
        <end position="851"/>
    </location>
</feature>
<keyword evidence="4" id="KW-0436">Ligase</keyword>
<dbReference type="AlphaFoldDB" id="A0A849C559"/>
<evidence type="ECO:0000259" key="6">
    <source>
        <dbReference type="Pfam" id="PF13193"/>
    </source>
</evidence>
<proteinExistence type="inferred from homology"/>
<evidence type="ECO:0000256" key="2">
    <source>
        <dbReference type="ARBA" id="ARBA00022450"/>
    </source>
</evidence>
<keyword evidence="3" id="KW-0597">Phosphoprotein</keyword>
<dbReference type="Gene3D" id="3.40.50.12780">
    <property type="entry name" value="N-terminal domain of ligase-like"/>
    <property type="match status" value="1"/>
</dbReference>
<evidence type="ECO:0000256" key="3">
    <source>
        <dbReference type="ARBA" id="ARBA00022553"/>
    </source>
</evidence>
<evidence type="ECO:0000313" key="8">
    <source>
        <dbReference type="Proteomes" id="UP000586827"/>
    </source>
</evidence>
<gene>
    <name evidence="7" type="ORF">HLB23_13930</name>
</gene>
<dbReference type="FunFam" id="3.30.300.30:FF:000008">
    <property type="entry name" value="2,3-dihydroxybenzoate-AMP ligase"/>
    <property type="match status" value="1"/>
</dbReference>
<dbReference type="Gene3D" id="3.30.300.30">
    <property type="match status" value="1"/>
</dbReference>
<comment type="similarity">
    <text evidence="1">Belongs to the ATP-dependent AMP-binding enzyme family.</text>
</comment>
<dbReference type="InterPro" id="IPR025110">
    <property type="entry name" value="AMP-bd_C"/>
</dbReference>
<evidence type="ECO:0000313" key="7">
    <source>
        <dbReference type="EMBL" id="NNH70947.1"/>
    </source>
</evidence>
<dbReference type="Proteomes" id="UP000586827">
    <property type="component" value="Unassembled WGS sequence"/>
</dbReference>
<evidence type="ECO:0000259" key="5">
    <source>
        <dbReference type="Pfam" id="PF00501"/>
    </source>
</evidence>
<dbReference type="Pfam" id="PF00106">
    <property type="entry name" value="adh_short"/>
    <property type="match status" value="1"/>
</dbReference>
<dbReference type="SUPFAM" id="SSF56801">
    <property type="entry name" value="Acetyl-CoA synthetase-like"/>
    <property type="match status" value="1"/>
</dbReference>
<organism evidence="7 8">
    <name type="scientific">Nocardia uniformis</name>
    <dbReference type="NCBI Taxonomy" id="53432"/>
    <lineage>
        <taxon>Bacteria</taxon>
        <taxon>Bacillati</taxon>
        <taxon>Actinomycetota</taxon>
        <taxon>Actinomycetes</taxon>
        <taxon>Mycobacteriales</taxon>
        <taxon>Nocardiaceae</taxon>
        <taxon>Nocardia</taxon>
    </lineage>
</organism>
<dbReference type="InterPro" id="IPR002347">
    <property type="entry name" value="SDR_fam"/>
</dbReference>
<dbReference type="Pfam" id="PF13193">
    <property type="entry name" value="AMP-binding_C"/>
    <property type="match status" value="1"/>
</dbReference>
<reference evidence="7 8" key="1">
    <citation type="submission" date="2020-05" db="EMBL/GenBank/DDBJ databases">
        <title>MicrobeNet Type strains.</title>
        <authorList>
            <person name="Nicholson A.C."/>
        </authorList>
    </citation>
    <scope>NUCLEOTIDE SEQUENCE [LARGE SCALE GENOMIC DNA]</scope>
    <source>
        <strain evidence="7 8">JCM 3224</strain>
    </source>
</reference>
<dbReference type="PANTHER" id="PTHR43201">
    <property type="entry name" value="ACYL-COA SYNTHETASE"/>
    <property type="match status" value="1"/>
</dbReference>
<name>A0A849C559_9NOCA</name>
<dbReference type="InterPro" id="IPR042099">
    <property type="entry name" value="ANL_N_sf"/>
</dbReference>
<comment type="caution">
    <text evidence="7">The sequence shown here is derived from an EMBL/GenBank/DDBJ whole genome shotgun (WGS) entry which is preliminary data.</text>
</comment>
<keyword evidence="2" id="KW-0596">Phosphopantetheine</keyword>
<dbReference type="PROSITE" id="PS00455">
    <property type="entry name" value="AMP_BINDING"/>
    <property type="match status" value="1"/>
</dbReference>
<dbReference type="EMBL" id="JABELX010000004">
    <property type="protein sequence ID" value="NNH70947.1"/>
    <property type="molecule type" value="Genomic_DNA"/>
</dbReference>
<sequence length="870" mass="93029">MVVQLPKSVRIATGALSPGISDRRLQPAVRGKVIVVTGASSGVGWSTALRLARAGAIVLAVARRADQLERLQARAAAENGVVHPFPCDISDLDACAQLIDRILAEHGRVDVFVNNAGRSIRRWLTESVDRFDNFEDTALVNYLGPVRLIMSLLPSMRVRGAGHIVNVSTAGVHAPPVEWTAYIATKAAFSTWLRGAGPELRADGITTSTIHLQLVMSPMLGPFRIYRYAQLIGMTPEEAAGMVCRAIVDRPMAIRPWWERAGVPLLYAVENTKTSERVKTLYVRATNPAARPAGMAGAALERAEDLAHFADDLVVWAGEAARARPHRVLPPPTRVPQTVAALRGGVTIATLLALFAARFPDTPAVIDDDGEISAAELHRRVEKLAAAMRQRWNIGRGSRVGVLCRNHRGFVEAIMAGARLSADVVPLNYGFAGPQLGSVLDREHVDLLCYDAEFQAALANSGFRGPRLVVRSGSATPLSAPAAAPSVDDLIAQDLPPVRMVGYGATLVILTGGTTGVPKGAPRRLALGELIPYALRLRPRMLGVLTEIPRFTPIPRIGNPIIVAPPLHHAYGLGAMLLACALGAPMILRRTFDAQQTLADIERYSVNIACLVPAMLKRIMDLPPEIRRDYNCMTLDAVPCGAAPLPPRLGTEFMDEFGDVLFNGYGSTEVGPGALATPADLRAAPGTVGYPPKGLVDIRIVDADGRDVRPGDTGRIVNRNPVTFLGYSGGGHKPVLPGGWMDSGDVGHFDSAGRLFIDGRSDDMILSGGENVFPQEVEELLQSHPAVADAGAVGVPDPEFGQRLAAFVVRRPGAEVTDAELQAYVKSSLANYKVPREVVFTGELPRSTSGKLRRAQLLVLAETAGIRTAG</sequence>
<dbReference type="InterPro" id="IPR036291">
    <property type="entry name" value="NAD(P)-bd_dom_sf"/>
</dbReference>
<keyword evidence="8" id="KW-1185">Reference proteome</keyword>
<dbReference type="GO" id="GO:0006631">
    <property type="term" value="P:fatty acid metabolic process"/>
    <property type="evidence" value="ECO:0007669"/>
    <property type="project" value="TreeGrafter"/>
</dbReference>
<dbReference type="GO" id="GO:0031956">
    <property type="term" value="F:medium-chain fatty acid-CoA ligase activity"/>
    <property type="evidence" value="ECO:0007669"/>
    <property type="project" value="TreeGrafter"/>
</dbReference>
<dbReference type="RefSeq" id="WP_084521595.1">
    <property type="nucleotide sequence ID" value="NZ_JABELX010000004.1"/>
</dbReference>
<evidence type="ECO:0000256" key="4">
    <source>
        <dbReference type="ARBA" id="ARBA00022598"/>
    </source>
</evidence>
<dbReference type="InterPro" id="IPR045851">
    <property type="entry name" value="AMP-bd_C_sf"/>
</dbReference>
<dbReference type="Gene3D" id="3.40.50.720">
    <property type="entry name" value="NAD(P)-binding Rossmann-like Domain"/>
    <property type="match status" value="1"/>
</dbReference>
<evidence type="ECO:0000256" key="1">
    <source>
        <dbReference type="ARBA" id="ARBA00006432"/>
    </source>
</evidence>
<accession>A0A849C559</accession>
<feature type="domain" description="AMP-dependent synthetase/ligase" evidence="5">
    <location>
        <begin position="356"/>
        <end position="727"/>
    </location>
</feature>
<dbReference type="Pfam" id="PF00501">
    <property type="entry name" value="AMP-binding"/>
    <property type="match status" value="1"/>
</dbReference>
<dbReference type="CDD" id="cd05233">
    <property type="entry name" value="SDR_c"/>
    <property type="match status" value="1"/>
</dbReference>
<protein>
    <submittedName>
        <fullName evidence="7">SDR family NAD(P)-dependent oxidoreductase</fullName>
    </submittedName>
</protein>
<dbReference type="PRINTS" id="PR00081">
    <property type="entry name" value="GDHRDH"/>
</dbReference>
<dbReference type="SUPFAM" id="SSF51735">
    <property type="entry name" value="NAD(P)-binding Rossmann-fold domains"/>
    <property type="match status" value="1"/>
</dbReference>
<dbReference type="PANTHER" id="PTHR43201:SF5">
    <property type="entry name" value="MEDIUM-CHAIN ACYL-COA LIGASE ACSF2, MITOCHONDRIAL"/>
    <property type="match status" value="1"/>
</dbReference>
<dbReference type="InterPro" id="IPR020845">
    <property type="entry name" value="AMP-binding_CS"/>
</dbReference>
<dbReference type="InterPro" id="IPR000873">
    <property type="entry name" value="AMP-dep_synth/lig_dom"/>
</dbReference>